<name>A0A9D3UKZ5_9ROSI</name>
<dbReference type="AlphaFoldDB" id="A0A9D3UKZ5"/>
<dbReference type="Proteomes" id="UP000828251">
    <property type="component" value="Unassembled WGS sequence"/>
</dbReference>
<keyword evidence="2" id="KW-1185">Reference proteome</keyword>
<proteinExistence type="predicted"/>
<gene>
    <name evidence="1" type="ORF">J1N35_037956</name>
</gene>
<dbReference type="OrthoDB" id="1738534at2759"/>
<evidence type="ECO:0000313" key="2">
    <source>
        <dbReference type="Proteomes" id="UP000828251"/>
    </source>
</evidence>
<protein>
    <submittedName>
        <fullName evidence="1">Uncharacterized protein</fullName>
    </submittedName>
</protein>
<comment type="caution">
    <text evidence="1">The sequence shown here is derived from an EMBL/GenBank/DDBJ whole genome shotgun (WGS) entry which is preliminary data.</text>
</comment>
<dbReference type="EMBL" id="JAIQCV010000011">
    <property type="protein sequence ID" value="KAH1047172.1"/>
    <property type="molecule type" value="Genomic_DNA"/>
</dbReference>
<reference evidence="1 2" key="1">
    <citation type="journal article" date="2021" name="Plant Biotechnol. J.">
        <title>Multi-omics assisted identification of the key and species-specific regulatory components of drought-tolerant mechanisms in Gossypium stocksii.</title>
        <authorList>
            <person name="Yu D."/>
            <person name="Ke L."/>
            <person name="Zhang D."/>
            <person name="Wu Y."/>
            <person name="Sun Y."/>
            <person name="Mei J."/>
            <person name="Sun J."/>
            <person name="Sun Y."/>
        </authorList>
    </citation>
    <scope>NUCLEOTIDE SEQUENCE [LARGE SCALE GENOMIC DNA]</scope>
    <source>
        <strain evidence="2">cv. E1</strain>
        <tissue evidence="1">Leaf</tissue>
    </source>
</reference>
<evidence type="ECO:0000313" key="1">
    <source>
        <dbReference type="EMBL" id="KAH1047172.1"/>
    </source>
</evidence>
<sequence>MRFKAKIVVDSAIFLVDLRSAYNILDSKLVSMLSLPVGQQQQMRVTIADGRHMFTTSVCKWDTTVASL</sequence>
<accession>A0A9D3UKZ5</accession>
<organism evidence="1 2">
    <name type="scientific">Gossypium stocksii</name>
    <dbReference type="NCBI Taxonomy" id="47602"/>
    <lineage>
        <taxon>Eukaryota</taxon>
        <taxon>Viridiplantae</taxon>
        <taxon>Streptophyta</taxon>
        <taxon>Embryophyta</taxon>
        <taxon>Tracheophyta</taxon>
        <taxon>Spermatophyta</taxon>
        <taxon>Magnoliopsida</taxon>
        <taxon>eudicotyledons</taxon>
        <taxon>Gunneridae</taxon>
        <taxon>Pentapetalae</taxon>
        <taxon>rosids</taxon>
        <taxon>malvids</taxon>
        <taxon>Malvales</taxon>
        <taxon>Malvaceae</taxon>
        <taxon>Malvoideae</taxon>
        <taxon>Gossypium</taxon>
    </lineage>
</organism>